<dbReference type="eggNOG" id="arCOG02316">
    <property type="taxonomic scope" value="Archaea"/>
</dbReference>
<dbReference type="PIRSF" id="PIRSF004897">
    <property type="entry name" value="UCP004897_ACT"/>
    <property type="match status" value="1"/>
</dbReference>
<gene>
    <name evidence="2" type="ordered locus">Tpen_0889</name>
</gene>
<dbReference type="PROSITE" id="PS51671">
    <property type="entry name" value="ACT"/>
    <property type="match status" value="1"/>
</dbReference>
<feature type="domain" description="ACT" evidence="1">
    <location>
        <begin position="106"/>
        <end position="176"/>
    </location>
</feature>
<keyword evidence="3" id="KW-1185">Reference proteome</keyword>
<proteinExistence type="predicted"/>
<dbReference type="InterPro" id="IPR014424">
    <property type="entry name" value="UCP004897_ACT"/>
</dbReference>
<organism evidence="2 3">
    <name type="scientific">Thermofilum pendens (strain DSM 2475 / Hrk 5)</name>
    <dbReference type="NCBI Taxonomy" id="368408"/>
    <lineage>
        <taxon>Archaea</taxon>
        <taxon>Thermoproteota</taxon>
        <taxon>Thermoprotei</taxon>
        <taxon>Thermofilales</taxon>
        <taxon>Thermofilaceae</taxon>
        <taxon>Thermofilum</taxon>
    </lineage>
</organism>
<evidence type="ECO:0000313" key="3">
    <source>
        <dbReference type="Proteomes" id="UP000000641"/>
    </source>
</evidence>
<dbReference type="SUPFAM" id="SSF55021">
    <property type="entry name" value="ACT-like"/>
    <property type="match status" value="1"/>
</dbReference>
<accession>A1RYL0</accession>
<dbReference type="RefSeq" id="WP_011752555.1">
    <property type="nucleotide sequence ID" value="NC_008698.1"/>
</dbReference>
<dbReference type="Proteomes" id="UP000000641">
    <property type="component" value="Chromosome"/>
</dbReference>
<dbReference type="GeneID" id="4600832"/>
<dbReference type="HOGENOM" id="CLU_100860_0_0_2"/>
<dbReference type="EnsemblBacteria" id="ABL78290">
    <property type="protein sequence ID" value="ABL78290"/>
    <property type="gene ID" value="Tpen_0889"/>
</dbReference>
<dbReference type="AlphaFoldDB" id="A1RYL0"/>
<evidence type="ECO:0000259" key="1">
    <source>
        <dbReference type="PROSITE" id="PS51671"/>
    </source>
</evidence>
<dbReference type="Gene3D" id="3.30.70.260">
    <property type="match status" value="1"/>
</dbReference>
<name>A1RYL0_THEPD</name>
<dbReference type="InterPro" id="IPR045865">
    <property type="entry name" value="ACT-like_dom_sf"/>
</dbReference>
<reference evidence="3" key="1">
    <citation type="journal article" date="2008" name="J. Bacteriol.">
        <title>Genome sequence of Thermofilum pendens reveals an exceptional loss of biosynthetic pathways without genome reduction.</title>
        <authorList>
            <person name="Anderson I."/>
            <person name="Rodriguez J."/>
            <person name="Susanti D."/>
            <person name="Porat I."/>
            <person name="Reich C."/>
            <person name="Ulrich L.E."/>
            <person name="Elkins J.G."/>
            <person name="Mavromatis K."/>
            <person name="Lykidis A."/>
            <person name="Kim E."/>
            <person name="Thompson L.S."/>
            <person name="Nolan M."/>
            <person name="Land M."/>
            <person name="Copeland A."/>
            <person name="Lapidus A."/>
            <person name="Lucas S."/>
            <person name="Detter C."/>
            <person name="Zhulin I.B."/>
            <person name="Olsen G.J."/>
            <person name="Whitman W."/>
            <person name="Mukhopadhyay B."/>
            <person name="Bristow J."/>
            <person name="Kyrpides N."/>
        </authorList>
    </citation>
    <scope>NUCLEOTIDE SEQUENCE [LARGE SCALE GENOMIC DNA]</scope>
    <source>
        <strain evidence="3">DSM 2475 / Hrk 5</strain>
    </source>
</reference>
<dbReference type="OrthoDB" id="30884at2157"/>
<protein>
    <submittedName>
        <fullName evidence="2">Amino acid-binding ACT domain protein</fullName>
    </submittedName>
</protein>
<dbReference type="KEGG" id="tpe:Tpen_0889"/>
<sequence length="176" mass="19882">MSIFVHVEGGFWRRVSEVVKSEKRMNVVRLLLKYGISVREDGLYIGDKVKVTVSSVAEEAQVDRRIVLETLKRILSDSYLREFFYNLRPAGPSLVSVARVLGYRCLVVEIHEDRPGILAWVASALAEKGINILQVVAEDPNIYREPKLYVVVSKPVPGEVIEKILQHPAVKRVTLS</sequence>
<dbReference type="InterPro" id="IPR002912">
    <property type="entry name" value="ACT_dom"/>
</dbReference>
<dbReference type="EMBL" id="CP000505">
    <property type="protein sequence ID" value="ABL78290.1"/>
    <property type="molecule type" value="Genomic_DNA"/>
</dbReference>
<evidence type="ECO:0000313" key="2">
    <source>
        <dbReference type="EMBL" id="ABL78290.1"/>
    </source>
</evidence>
<dbReference type="STRING" id="368408.Tpen_0889"/>